<keyword evidence="1" id="KW-1133">Transmembrane helix</keyword>
<protein>
    <recommendedName>
        <fullName evidence="4">GrdX protein</fullName>
    </recommendedName>
</protein>
<proteinExistence type="predicted"/>
<gene>
    <name evidence="2" type="ordered locus">FMG_1609</name>
</gene>
<feature type="transmembrane region" description="Helical" evidence="1">
    <location>
        <begin position="6"/>
        <end position="29"/>
    </location>
</feature>
<evidence type="ECO:0000313" key="2">
    <source>
        <dbReference type="EMBL" id="BAG09027.1"/>
    </source>
</evidence>
<evidence type="ECO:0008006" key="4">
    <source>
        <dbReference type="Google" id="ProtNLM"/>
    </source>
</evidence>
<accession>B0S3T7</accession>
<dbReference type="eggNOG" id="ENOG5030NCU">
    <property type="taxonomic scope" value="Bacteria"/>
</dbReference>
<dbReference type="AlphaFoldDB" id="B0S3T7"/>
<dbReference type="EMBL" id="AP008971">
    <property type="protein sequence ID" value="BAG09027.1"/>
    <property type="molecule type" value="Genomic_DNA"/>
</dbReference>
<keyword evidence="3" id="KW-1185">Reference proteome</keyword>
<name>B0S3T7_FINM2</name>
<reference evidence="2 3" key="1">
    <citation type="journal article" date="2008" name="DNA Res.">
        <title>Complete genome sequence of Finegoldia magna, an anaerobic opportunistic pathogen.</title>
        <authorList>
            <person name="Goto T."/>
            <person name="Yamashita A."/>
            <person name="Hirakawa H."/>
            <person name="Matsutani M."/>
            <person name="Todo K."/>
            <person name="Ohshima K."/>
            <person name="Toh H."/>
            <person name="Miyamoto K."/>
            <person name="Kuhara S."/>
            <person name="Hattori M."/>
            <person name="Shimizu T."/>
            <person name="Akimoto S."/>
        </authorList>
    </citation>
    <scope>NUCLEOTIDE SEQUENCE [LARGE SCALE GENOMIC DNA]</scope>
    <source>
        <strain evidence="3">ATCC 29328 / DSM 20472 / WAL 2508</strain>
    </source>
</reference>
<keyword evidence="1" id="KW-0812">Transmembrane</keyword>
<organism evidence="2 3">
    <name type="scientific">Finegoldia magna (strain ATCC 29328 / DSM 20472 / WAL 2508)</name>
    <name type="common">Peptostreptococcus magnus</name>
    <dbReference type="NCBI Taxonomy" id="334413"/>
    <lineage>
        <taxon>Bacteria</taxon>
        <taxon>Bacillati</taxon>
        <taxon>Bacillota</taxon>
        <taxon>Tissierellia</taxon>
        <taxon>Tissierellales</taxon>
        <taxon>Peptoniphilaceae</taxon>
        <taxon>Finegoldia</taxon>
    </lineage>
</organism>
<evidence type="ECO:0000313" key="3">
    <source>
        <dbReference type="Proteomes" id="UP000001319"/>
    </source>
</evidence>
<sequence length="158" mass="18423">MQYFLVRISFCVSILTITLISVSVLTFFYQEIWFNNSTRRMVMENDIVIVTNNSYVINEYDNTINIEGEYLDVLYKVRDLTHLGYSLVTHPLAASIRMFYSPVRSVVMKKGFSERSIEIIENSIEKYINTMGVRKPDYRNGEDYCTLDAVLLKEGIEN</sequence>
<evidence type="ECO:0000256" key="1">
    <source>
        <dbReference type="SAM" id="Phobius"/>
    </source>
</evidence>
<dbReference type="InterPro" id="IPR047735">
    <property type="entry name" value="GrdX-like"/>
</dbReference>
<dbReference type="NCBIfam" id="NF038093">
    <property type="entry name" value="GrdX"/>
    <property type="match status" value="1"/>
</dbReference>
<dbReference type="Proteomes" id="UP000001319">
    <property type="component" value="Chromosome"/>
</dbReference>
<dbReference type="KEGG" id="fma:FMG_1609"/>
<dbReference type="HOGENOM" id="CLU_132073_1_0_9"/>
<keyword evidence="1" id="KW-0472">Membrane</keyword>
<dbReference type="STRING" id="334413.FMG_1609"/>